<sequence>MGVWRHEDVGCKAVRRETGNLGFELFNIFTGSPLDIVAGTLCTGHLLSQTGHQGAVAAPQLSDNGTMHLMLPSRLAEALLATWCFLLRARANEFSGALHTTR</sequence>
<comment type="caution">
    <text evidence="1">The sequence shown here is derived from an EMBL/GenBank/DDBJ whole genome shotgun (WGS) entry which is preliminary data.</text>
</comment>
<reference evidence="1" key="1">
    <citation type="submission" date="2020-12" db="EMBL/GenBank/DDBJ databases">
        <authorList>
            <person name="Iha C."/>
        </authorList>
    </citation>
    <scope>NUCLEOTIDE SEQUENCE</scope>
</reference>
<evidence type="ECO:0000313" key="2">
    <source>
        <dbReference type="Proteomes" id="UP000708148"/>
    </source>
</evidence>
<dbReference type="AlphaFoldDB" id="A0A8S1ISS5"/>
<name>A0A8S1ISS5_9CHLO</name>
<accession>A0A8S1ISS5</accession>
<gene>
    <name evidence="1" type="ORF">OSTQU699_LOCUS3212</name>
</gene>
<protein>
    <submittedName>
        <fullName evidence="1">Uncharacterized protein</fullName>
    </submittedName>
</protein>
<keyword evidence="2" id="KW-1185">Reference proteome</keyword>
<dbReference type="EMBL" id="CAJHUC010000720">
    <property type="protein sequence ID" value="CAD7697851.1"/>
    <property type="molecule type" value="Genomic_DNA"/>
</dbReference>
<organism evidence="1 2">
    <name type="scientific">Ostreobium quekettii</name>
    <dbReference type="NCBI Taxonomy" id="121088"/>
    <lineage>
        <taxon>Eukaryota</taxon>
        <taxon>Viridiplantae</taxon>
        <taxon>Chlorophyta</taxon>
        <taxon>core chlorophytes</taxon>
        <taxon>Ulvophyceae</taxon>
        <taxon>TCBD clade</taxon>
        <taxon>Bryopsidales</taxon>
        <taxon>Ostreobineae</taxon>
        <taxon>Ostreobiaceae</taxon>
        <taxon>Ostreobium</taxon>
    </lineage>
</organism>
<evidence type="ECO:0000313" key="1">
    <source>
        <dbReference type="EMBL" id="CAD7697851.1"/>
    </source>
</evidence>
<proteinExistence type="predicted"/>
<dbReference type="Proteomes" id="UP000708148">
    <property type="component" value="Unassembled WGS sequence"/>
</dbReference>